<reference evidence="2" key="1">
    <citation type="submission" date="2018-01" db="EMBL/GenBank/DDBJ databases">
        <title>An insight into the sialome of Amazonian anophelines.</title>
        <authorList>
            <person name="Ribeiro J.M."/>
            <person name="Scarpassa V."/>
            <person name="Calvo E."/>
        </authorList>
    </citation>
    <scope>NUCLEOTIDE SEQUENCE</scope>
    <source>
        <tissue evidence="2">Salivary glands</tissue>
    </source>
</reference>
<organism evidence="2">
    <name type="scientific">Anopheles triannulatus</name>
    <dbReference type="NCBI Taxonomy" id="58253"/>
    <lineage>
        <taxon>Eukaryota</taxon>
        <taxon>Metazoa</taxon>
        <taxon>Ecdysozoa</taxon>
        <taxon>Arthropoda</taxon>
        <taxon>Hexapoda</taxon>
        <taxon>Insecta</taxon>
        <taxon>Pterygota</taxon>
        <taxon>Neoptera</taxon>
        <taxon>Endopterygota</taxon>
        <taxon>Diptera</taxon>
        <taxon>Nematocera</taxon>
        <taxon>Culicoidea</taxon>
        <taxon>Culicidae</taxon>
        <taxon>Anophelinae</taxon>
        <taxon>Anopheles</taxon>
    </lineage>
</organism>
<evidence type="ECO:0000256" key="1">
    <source>
        <dbReference type="SAM" id="SignalP"/>
    </source>
</evidence>
<keyword evidence="1" id="KW-0732">Signal</keyword>
<dbReference type="AlphaFoldDB" id="A0A2M4B289"/>
<sequence>MTLLRLLVSVAFAVESPGGLLTAFCSSSSSSSSRLIELLTSLLLIVLLTADDPPPPPPVAVIDDPTVVLPPPIVASSLTSRFVTDVPSSRDDTIELMAIEEADGGLMVVVDIALLALTELRDVGLPSALVLVVCSFRLRYSVSESLRFGVAAAAAAAADVPGTPGADSVLLPADNSAGLRRGSELAVLVNIFG</sequence>
<feature type="signal peptide" evidence="1">
    <location>
        <begin position="1"/>
        <end position="50"/>
    </location>
</feature>
<dbReference type="EMBL" id="GGFK01013761">
    <property type="protein sequence ID" value="MBW47082.1"/>
    <property type="molecule type" value="Transcribed_RNA"/>
</dbReference>
<protein>
    <submittedName>
        <fullName evidence="2">Putative secreted protein</fullName>
    </submittedName>
</protein>
<accession>A0A2M4B289</accession>
<evidence type="ECO:0000313" key="2">
    <source>
        <dbReference type="EMBL" id="MBW47082.1"/>
    </source>
</evidence>
<feature type="chain" id="PRO_5014921505" evidence="1">
    <location>
        <begin position="51"/>
        <end position="193"/>
    </location>
</feature>
<proteinExistence type="predicted"/>
<name>A0A2M4B289_9DIPT</name>